<evidence type="ECO:0000313" key="2">
    <source>
        <dbReference type="EMBL" id="KAF1809407.1"/>
    </source>
</evidence>
<accession>A0A6G1FUC6</accession>
<reference evidence="4" key="3">
    <citation type="submission" date="2025-04" db="UniProtKB">
        <authorList>
            <consortium name="RefSeq"/>
        </authorList>
    </citation>
    <scope>IDENTIFICATION</scope>
    <source>
        <strain evidence="4">CBS 781.70</strain>
    </source>
</reference>
<evidence type="ECO:0000256" key="1">
    <source>
        <dbReference type="SAM" id="MobiDB-lite"/>
    </source>
</evidence>
<dbReference type="EMBL" id="ML975173">
    <property type="protein sequence ID" value="KAF1809407.1"/>
    <property type="molecule type" value="Genomic_DNA"/>
</dbReference>
<dbReference type="AlphaFoldDB" id="A0A6G1FUC6"/>
<dbReference type="Pfam" id="PF06101">
    <property type="entry name" value="Vps62"/>
    <property type="match status" value="1"/>
</dbReference>
<proteinExistence type="predicted"/>
<reference evidence="4" key="2">
    <citation type="submission" date="2020-04" db="EMBL/GenBank/DDBJ databases">
        <authorList>
            <consortium name="NCBI Genome Project"/>
        </authorList>
    </citation>
    <scope>NUCLEOTIDE SEQUENCE</scope>
    <source>
        <strain evidence="4">CBS 781.70</strain>
    </source>
</reference>
<protein>
    <recommendedName>
        <fullName evidence="5">Vacuolar protein sorting-associated protein 62</fullName>
    </recommendedName>
</protein>
<name>A0A6G1FUC6_9PEZI</name>
<dbReference type="InterPro" id="IPR009291">
    <property type="entry name" value="Vps62"/>
</dbReference>
<dbReference type="Proteomes" id="UP000504638">
    <property type="component" value="Unplaced"/>
</dbReference>
<keyword evidence="3" id="KW-1185">Reference proteome</keyword>
<feature type="region of interest" description="Disordered" evidence="1">
    <location>
        <begin position="220"/>
        <end position="244"/>
    </location>
</feature>
<reference evidence="2 4" key="1">
    <citation type="submission" date="2020-01" db="EMBL/GenBank/DDBJ databases">
        <authorList>
            <consortium name="DOE Joint Genome Institute"/>
            <person name="Haridas S."/>
            <person name="Albert R."/>
            <person name="Binder M."/>
            <person name="Bloem J."/>
            <person name="Labutti K."/>
            <person name="Salamov A."/>
            <person name="Andreopoulos B."/>
            <person name="Baker S.E."/>
            <person name="Barry K."/>
            <person name="Bills G."/>
            <person name="Bluhm B.H."/>
            <person name="Cannon C."/>
            <person name="Castanera R."/>
            <person name="Culley D.E."/>
            <person name="Daum C."/>
            <person name="Ezra D."/>
            <person name="Gonzalez J.B."/>
            <person name="Henrissat B."/>
            <person name="Kuo A."/>
            <person name="Liang C."/>
            <person name="Lipzen A."/>
            <person name="Lutzoni F."/>
            <person name="Magnuson J."/>
            <person name="Mondo S."/>
            <person name="Nolan M."/>
            <person name="Ohm R."/>
            <person name="Pangilinan J."/>
            <person name="Park H.-J."/>
            <person name="Ramirez L."/>
            <person name="Alfaro M."/>
            <person name="Sun H."/>
            <person name="Tritt A."/>
            <person name="Yoshinaga Y."/>
            <person name="Zwiers L.-H."/>
            <person name="Turgeon B.G."/>
            <person name="Goodwin S.B."/>
            <person name="Spatafora J.W."/>
            <person name="Crous P.W."/>
            <person name="Grigoriev I.V."/>
        </authorList>
    </citation>
    <scope>NUCLEOTIDE SEQUENCE</scope>
    <source>
        <strain evidence="2 4">CBS 781.70</strain>
    </source>
</reference>
<dbReference type="RefSeq" id="XP_033531038.1">
    <property type="nucleotide sequence ID" value="XM_033674034.1"/>
</dbReference>
<dbReference type="PANTHER" id="PTHR48172">
    <property type="match status" value="1"/>
</dbReference>
<dbReference type="OrthoDB" id="188042at2759"/>
<evidence type="ECO:0000313" key="4">
    <source>
        <dbReference type="RefSeq" id="XP_033531038.1"/>
    </source>
</evidence>
<evidence type="ECO:0000313" key="3">
    <source>
        <dbReference type="Proteomes" id="UP000504638"/>
    </source>
</evidence>
<dbReference type="GeneID" id="54414604"/>
<evidence type="ECO:0008006" key="5">
    <source>
        <dbReference type="Google" id="ProtNLM"/>
    </source>
</evidence>
<organism evidence="2">
    <name type="scientific">Eremomyces bilateralis CBS 781.70</name>
    <dbReference type="NCBI Taxonomy" id="1392243"/>
    <lineage>
        <taxon>Eukaryota</taxon>
        <taxon>Fungi</taxon>
        <taxon>Dikarya</taxon>
        <taxon>Ascomycota</taxon>
        <taxon>Pezizomycotina</taxon>
        <taxon>Dothideomycetes</taxon>
        <taxon>Dothideomycetes incertae sedis</taxon>
        <taxon>Eremomycetales</taxon>
        <taxon>Eremomycetaceae</taxon>
        <taxon>Eremomyces</taxon>
    </lineage>
</organism>
<sequence>MPPRRNRTSIFGTTPQVFGAITFAGLFSLFGPSSAELTELDETWIATSNSWLDRSACRWIGVCGLKHLNPDGWIFQPGEEPPLVPPAKDDPALSAAFEDSWREDGSSWTEEEKRIREIPSYVMTYAPYVHLYSEEEYWPSDVAEHLMHTTPYLNYTPAPEKTWDFDLDALHRLNHWGKSVYLQSKDNVEERPDWLGSQVNVPVPPSLDDPKPEPDISIPELNDPQLSPRAVAPPIEPPIGSHRRMGTLRAGESKQWMFGKKVEGGRSKAPATLVVVDKGNGTVDAFWWFFYSYNLGNEVFGVRFGNHVGDWEHMVVRFANGTPTSVFMSQHENGVAYNYDAVEKIGKRPVGYSATGTHAMYATPGVQAYILPFGLLYDLTDRGPLWDPALNMYSYTYNMTTREARSSNLTPDAPTGLINFRGHWGDKTYPLSDPRQYRFAGQYHYSSGPPGPKFHRLNRTNICQKEGGCDIRDWR</sequence>
<feature type="region of interest" description="Disordered" evidence="1">
    <location>
        <begin position="195"/>
        <end position="214"/>
    </location>
</feature>
<dbReference type="PANTHER" id="PTHR48172:SF2">
    <property type="entry name" value="VACUOLAR PROTEIN SORTING PROTEIN 62"/>
    <property type="match status" value="1"/>
</dbReference>
<gene>
    <name evidence="2 4" type="ORF">P152DRAFT_162929</name>
</gene>